<evidence type="ECO:0000313" key="2">
    <source>
        <dbReference type="EMBL" id="KAH0737657.1"/>
    </source>
</evidence>
<name>A0ABQ7TU24_SOLTU</name>
<gene>
    <name evidence="2" type="ORF">KY290_036362</name>
</gene>
<comment type="caution">
    <text evidence="2">The sequence shown here is derived from an EMBL/GenBank/DDBJ whole genome shotgun (WGS) entry which is preliminary data.</text>
</comment>
<proteinExistence type="predicted"/>
<dbReference type="Proteomes" id="UP000826656">
    <property type="component" value="Unassembled WGS sequence"/>
</dbReference>
<evidence type="ECO:0000256" key="1">
    <source>
        <dbReference type="SAM" id="MobiDB-lite"/>
    </source>
</evidence>
<evidence type="ECO:0000313" key="3">
    <source>
        <dbReference type="Proteomes" id="UP000826656"/>
    </source>
</evidence>
<feature type="compositionally biased region" description="Polar residues" evidence="1">
    <location>
        <begin position="24"/>
        <end position="41"/>
    </location>
</feature>
<sequence>MRIEWNDSNFGGRDSRDFFAGCGLSTSPEPNPGQNSGNTRMFKSKSGWLIVDPTPSLRRNSDTSANATVSVIAVVVTPFVSSQSLSSRKTLVANQTLVSPSTAVIVTGASSFGSVSSS</sequence>
<dbReference type="EMBL" id="JAIVGD010000028">
    <property type="protein sequence ID" value="KAH0737657.1"/>
    <property type="molecule type" value="Genomic_DNA"/>
</dbReference>
<feature type="region of interest" description="Disordered" evidence="1">
    <location>
        <begin position="21"/>
        <end position="41"/>
    </location>
</feature>
<organism evidence="2 3">
    <name type="scientific">Solanum tuberosum</name>
    <name type="common">Potato</name>
    <dbReference type="NCBI Taxonomy" id="4113"/>
    <lineage>
        <taxon>Eukaryota</taxon>
        <taxon>Viridiplantae</taxon>
        <taxon>Streptophyta</taxon>
        <taxon>Embryophyta</taxon>
        <taxon>Tracheophyta</taxon>
        <taxon>Spermatophyta</taxon>
        <taxon>Magnoliopsida</taxon>
        <taxon>eudicotyledons</taxon>
        <taxon>Gunneridae</taxon>
        <taxon>Pentapetalae</taxon>
        <taxon>asterids</taxon>
        <taxon>lamiids</taxon>
        <taxon>Solanales</taxon>
        <taxon>Solanaceae</taxon>
        <taxon>Solanoideae</taxon>
        <taxon>Solaneae</taxon>
        <taxon>Solanum</taxon>
    </lineage>
</organism>
<accession>A0ABQ7TU24</accession>
<reference evidence="2 3" key="1">
    <citation type="journal article" date="2021" name="bioRxiv">
        <title>Chromosome-scale and haplotype-resolved genome assembly of a tetraploid potato cultivar.</title>
        <authorList>
            <person name="Sun H."/>
            <person name="Jiao W.-B."/>
            <person name="Krause K."/>
            <person name="Campoy J.A."/>
            <person name="Goel M."/>
            <person name="Folz-Donahue K."/>
            <person name="Kukat C."/>
            <person name="Huettel B."/>
            <person name="Schneeberger K."/>
        </authorList>
    </citation>
    <scope>NUCLEOTIDE SEQUENCE [LARGE SCALE GENOMIC DNA]</scope>
    <source>
        <strain evidence="2">SolTubOtavaFocal</strain>
        <tissue evidence="2">Leaves</tissue>
    </source>
</reference>
<protein>
    <submittedName>
        <fullName evidence="2">Uncharacterized protein</fullName>
    </submittedName>
</protein>
<keyword evidence="3" id="KW-1185">Reference proteome</keyword>